<keyword evidence="2" id="KW-0732">Signal</keyword>
<evidence type="ECO:0000313" key="4">
    <source>
        <dbReference type="EMBL" id="KIQ69264.1"/>
    </source>
</evidence>
<dbReference type="Proteomes" id="UP000035100">
    <property type="component" value="Unassembled WGS sequence"/>
</dbReference>
<feature type="domain" description="CzcB-like barrel-sandwich hybrid" evidence="3">
    <location>
        <begin position="36"/>
        <end position="187"/>
    </location>
</feature>
<dbReference type="STRING" id="1123501.Wenmar_02335"/>
<dbReference type="RefSeq" id="WP_018303350.1">
    <property type="nucleotide sequence ID" value="NZ_KB902295.1"/>
</dbReference>
<dbReference type="NCBIfam" id="TIGR01730">
    <property type="entry name" value="RND_mfp"/>
    <property type="match status" value="1"/>
</dbReference>
<comment type="similarity">
    <text evidence="1">Belongs to the membrane fusion protein (MFP) (TC 8.A.1) family.</text>
</comment>
<sequence length="270" mass="28255">MVRAVGTLLTLAAALAAAPALAQEAHDCVIDPSLVVDVAGPSGGIIAEVRVEPGDEVAKGDVIARLDSTVEEATVALLDIRANDDSAIRAERSRLDFLEMQLARTEELQGRGVVTSEALEEVRSSVEASRSLLAQAELSQRVAAGELLRARAALSLLDIRSPIDGIATARELDPGEYLPQEGRVATVVQLDPLEVVAFLPVEIYGSIAIGDTATVNPASPVEGTYFATVSRIDRVFDVASGTFGIVLTLGNPDLSIPAGLRCTLSFVTDG</sequence>
<organism evidence="4 5">
    <name type="scientific">Wenxinia marina DSM 24838</name>
    <dbReference type="NCBI Taxonomy" id="1123501"/>
    <lineage>
        <taxon>Bacteria</taxon>
        <taxon>Pseudomonadati</taxon>
        <taxon>Pseudomonadota</taxon>
        <taxon>Alphaproteobacteria</taxon>
        <taxon>Rhodobacterales</taxon>
        <taxon>Roseobacteraceae</taxon>
        <taxon>Wenxinia</taxon>
    </lineage>
</organism>
<name>A0A0D0Q430_9RHOB</name>
<accession>A0A0D0Q430</accession>
<proteinExistence type="inferred from homology"/>
<feature type="chain" id="PRO_5002235831" evidence="2">
    <location>
        <begin position="23"/>
        <end position="270"/>
    </location>
</feature>
<gene>
    <name evidence="4" type="ORF">Wenmar_02335</name>
</gene>
<dbReference type="eggNOG" id="COG0845">
    <property type="taxonomic scope" value="Bacteria"/>
</dbReference>
<keyword evidence="5" id="KW-1185">Reference proteome</keyword>
<dbReference type="AlphaFoldDB" id="A0A0D0Q430"/>
<dbReference type="PANTHER" id="PTHR30469:SF15">
    <property type="entry name" value="HLYD FAMILY OF SECRETION PROTEINS"/>
    <property type="match status" value="1"/>
</dbReference>
<dbReference type="Gene3D" id="1.10.287.470">
    <property type="entry name" value="Helix hairpin bin"/>
    <property type="match status" value="1"/>
</dbReference>
<dbReference type="GO" id="GO:0015562">
    <property type="term" value="F:efflux transmembrane transporter activity"/>
    <property type="evidence" value="ECO:0007669"/>
    <property type="project" value="TreeGrafter"/>
</dbReference>
<dbReference type="Gene3D" id="2.40.30.170">
    <property type="match status" value="1"/>
</dbReference>
<dbReference type="EMBL" id="AONG01000010">
    <property type="protein sequence ID" value="KIQ69264.1"/>
    <property type="molecule type" value="Genomic_DNA"/>
</dbReference>
<dbReference type="PANTHER" id="PTHR30469">
    <property type="entry name" value="MULTIDRUG RESISTANCE PROTEIN MDTA"/>
    <property type="match status" value="1"/>
</dbReference>
<dbReference type="InterPro" id="IPR006143">
    <property type="entry name" value="RND_pump_MFP"/>
</dbReference>
<dbReference type="Pfam" id="PF25973">
    <property type="entry name" value="BSH_CzcB"/>
    <property type="match status" value="1"/>
</dbReference>
<evidence type="ECO:0000259" key="3">
    <source>
        <dbReference type="Pfam" id="PF25973"/>
    </source>
</evidence>
<comment type="caution">
    <text evidence="4">The sequence shown here is derived from an EMBL/GenBank/DDBJ whole genome shotgun (WGS) entry which is preliminary data.</text>
</comment>
<dbReference type="PATRIC" id="fig|1123501.6.peg.2442"/>
<dbReference type="SUPFAM" id="SSF111369">
    <property type="entry name" value="HlyD-like secretion proteins"/>
    <property type="match status" value="1"/>
</dbReference>
<protein>
    <submittedName>
        <fullName evidence="4">RND family efflux transporter, MFP subunit</fullName>
    </submittedName>
</protein>
<dbReference type="InterPro" id="IPR058647">
    <property type="entry name" value="BSH_CzcB-like"/>
</dbReference>
<evidence type="ECO:0000313" key="5">
    <source>
        <dbReference type="Proteomes" id="UP000035100"/>
    </source>
</evidence>
<dbReference type="GO" id="GO:1990281">
    <property type="term" value="C:efflux pump complex"/>
    <property type="evidence" value="ECO:0007669"/>
    <property type="project" value="TreeGrafter"/>
</dbReference>
<evidence type="ECO:0000256" key="2">
    <source>
        <dbReference type="SAM" id="SignalP"/>
    </source>
</evidence>
<dbReference type="Gene3D" id="2.40.50.100">
    <property type="match status" value="1"/>
</dbReference>
<reference evidence="4 5" key="1">
    <citation type="submission" date="2013-01" db="EMBL/GenBank/DDBJ databases">
        <authorList>
            <person name="Fiebig A."/>
            <person name="Goeker M."/>
            <person name="Klenk H.-P.P."/>
        </authorList>
    </citation>
    <scope>NUCLEOTIDE SEQUENCE [LARGE SCALE GENOMIC DNA]</scope>
    <source>
        <strain evidence="4 5">DSM 24838</strain>
    </source>
</reference>
<evidence type="ECO:0000256" key="1">
    <source>
        <dbReference type="ARBA" id="ARBA00009477"/>
    </source>
</evidence>
<feature type="signal peptide" evidence="2">
    <location>
        <begin position="1"/>
        <end position="22"/>
    </location>
</feature>